<protein>
    <submittedName>
        <fullName evidence="2">Uncharacterized protein</fullName>
    </submittedName>
</protein>
<feature type="transmembrane region" description="Helical" evidence="1">
    <location>
        <begin position="156"/>
        <end position="173"/>
    </location>
</feature>
<feature type="transmembrane region" description="Helical" evidence="1">
    <location>
        <begin position="55"/>
        <end position="86"/>
    </location>
</feature>
<dbReference type="AlphaFoldDB" id="A0A6L6UBD1"/>
<comment type="caution">
    <text evidence="2">The sequence shown here is derived from an EMBL/GenBank/DDBJ whole genome shotgun (WGS) entry which is preliminary data.</text>
</comment>
<evidence type="ECO:0000313" key="2">
    <source>
        <dbReference type="EMBL" id="MUU79665.1"/>
    </source>
</evidence>
<feature type="transmembrane region" description="Helical" evidence="1">
    <location>
        <begin position="106"/>
        <end position="125"/>
    </location>
</feature>
<keyword evidence="3" id="KW-1185">Reference proteome</keyword>
<accession>A0A6L6UBD1</accession>
<gene>
    <name evidence="2" type="ORF">GN138_14530</name>
</gene>
<keyword evidence="1" id="KW-1133">Transmembrane helix</keyword>
<name>A0A6L6UBD1_9FLAO</name>
<feature type="transmembrane region" description="Helical" evidence="1">
    <location>
        <begin position="23"/>
        <end position="49"/>
    </location>
</feature>
<proteinExistence type="predicted"/>
<keyword evidence="1" id="KW-0812">Transmembrane</keyword>
<dbReference type="RefSeq" id="WP_157364725.1">
    <property type="nucleotide sequence ID" value="NZ_WOWS01000007.1"/>
</dbReference>
<evidence type="ECO:0000313" key="3">
    <source>
        <dbReference type="Proteomes" id="UP000478208"/>
    </source>
</evidence>
<dbReference type="Proteomes" id="UP000478208">
    <property type="component" value="Unassembled WGS sequence"/>
</dbReference>
<sequence length="203" mass="22607">MSDKDYLKDISEIKNLMNKSSRFISLSGLSGVLAGIYALIGAAIAYWLVMTYSNGILYIFHGWVFWACMAVLMMIAIMSAVTGIILTTKKAKKTGDKMWDNSSKRLLLNFLIPLAVGGIYCLIILSQGTYGQTGGLMLIFYGLALVSASKYSIGDIQYLGYIQIILGLIASYYPGYGFWLWAIGFGLMHIIYGTWMHFKYDTN</sequence>
<dbReference type="EMBL" id="WOWS01000007">
    <property type="protein sequence ID" value="MUU79665.1"/>
    <property type="molecule type" value="Genomic_DNA"/>
</dbReference>
<organism evidence="2 3">
    <name type="scientific">Winogradskyella endarachnes</name>
    <dbReference type="NCBI Taxonomy" id="2681965"/>
    <lineage>
        <taxon>Bacteria</taxon>
        <taxon>Pseudomonadati</taxon>
        <taxon>Bacteroidota</taxon>
        <taxon>Flavobacteriia</taxon>
        <taxon>Flavobacteriales</taxon>
        <taxon>Flavobacteriaceae</taxon>
        <taxon>Winogradskyella</taxon>
    </lineage>
</organism>
<evidence type="ECO:0000256" key="1">
    <source>
        <dbReference type="SAM" id="Phobius"/>
    </source>
</evidence>
<feature type="transmembrane region" description="Helical" evidence="1">
    <location>
        <begin position="131"/>
        <end position="149"/>
    </location>
</feature>
<keyword evidence="1" id="KW-0472">Membrane</keyword>
<reference evidence="2 3" key="1">
    <citation type="submission" date="2019-12" db="EMBL/GenBank/DDBJ databases">
        <authorList>
            <person name="Li J."/>
        </authorList>
    </citation>
    <scope>NUCLEOTIDE SEQUENCE [LARGE SCALE GENOMIC DNA]</scope>
    <source>
        <strain evidence="2 3">HL2-2</strain>
    </source>
</reference>